<dbReference type="InterPro" id="IPR036249">
    <property type="entry name" value="Thioredoxin-like_sf"/>
</dbReference>
<dbReference type="InterPro" id="IPR006660">
    <property type="entry name" value="Arsenate_reductase-like"/>
</dbReference>
<keyword evidence="2" id="KW-0676">Redox-active center</keyword>
<comment type="caution">
    <text evidence="4">The sequence shown here is derived from an EMBL/GenBank/DDBJ whole genome shotgun (WGS) entry which is preliminary data.</text>
</comment>
<dbReference type="NCBIfam" id="NF002459">
    <property type="entry name" value="PRK01655.1"/>
    <property type="match status" value="1"/>
</dbReference>
<gene>
    <name evidence="4" type="ORF">HMPREF0519_1719</name>
</gene>
<dbReference type="Proteomes" id="UP000003752">
    <property type="component" value="Unassembled WGS sequence"/>
</dbReference>
<dbReference type="PANTHER" id="PTHR30041:SF7">
    <property type="entry name" value="GLOBAL TRANSCRIPTIONAL REGULATOR SPX"/>
    <property type="match status" value="1"/>
</dbReference>
<name>C0XKF8_LENH9</name>
<evidence type="ECO:0000256" key="1">
    <source>
        <dbReference type="ARBA" id="ARBA00023157"/>
    </source>
</evidence>
<organism evidence="4 5">
    <name type="scientific">Lentilactobacillus hilgardii (strain ATCC 8290 / DSM 20176 / CCUG 30140 / JCM 1155 / KCTC 3500 / NBRC 15886 / NCIMB 8040 / NRRL B-1843 / 9)</name>
    <dbReference type="NCBI Taxonomy" id="1423757"/>
    <lineage>
        <taxon>Bacteria</taxon>
        <taxon>Bacillati</taxon>
        <taxon>Bacillota</taxon>
        <taxon>Bacilli</taxon>
        <taxon>Lactobacillales</taxon>
        <taxon>Lactobacillaceae</taxon>
        <taxon>Lentilactobacillus</taxon>
    </lineage>
</organism>
<keyword evidence="5" id="KW-1185">Reference proteome</keyword>
<dbReference type="SUPFAM" id="SSF52833">
    <property type="entry name" value="Thioredoxin-like"/>
    <property type="match status" value="1"/>
</dbReference>
<dbReference type="Gene3D" id="3.40.30.10">
    <property type="entry name" value="Glutaredoxin"/>
    <property type="match status" value="1"/>
</dbReference>
<dbReference type="AlphaFoldDB" id="C0XKF8"/>
<dbReference type="Pfam" id="PF03960">
    <property type="entry name" value="ArsC"/>
    <property type="match status" value="1"/>
</dbReference>
<dbReference type="CDD" id="cd03032">
    <property type="entry name" value="ArsC_Spx"/>
    <property type="match status" value="1"/>
</dbReference>
<reference evidence="4 5" key="1">
    <citation type="submission" date="2009-01" db="EMBL/GenBank/DDBJ databases">
        <authorList>
            <person name="Qin X."/>
            <person name="Bachman B."/>
            <person name="Battles P."/>
            <person name="Bell A."/>
            <person name="Bess C."/>
            <person name="Bickham C."/>
            <person name="Chaboub L."/>
            <person name="Chen D."/>
            <person name="Coyle M."/>
            <person name="Deiros D.R."/>
            <person name="Dinh H."/>
            <person name="Forbes L."/>
            <person name="Fowler G."/>
            <person name="Francisco L."/>
            <person name="Fu Q."/>
            <person name="Gubbala S."/>
            <person name="Hale W."/>
            <person name="Han Y."/>
            <person name="Hemphill L."/>
            <person name="Highlander S.K."/>
            <person name="Hirani K."/>
            <person name="Hogues M."/>
            <person name="Jackson L."/>
            <person name="Jakkamsetti A."/>
            <person name="Javaid M."/>
            <person name="Jiang H."/>
            <person name="Korchina V."/>
            <person name="Kovar C."/>
            <person name="Lara F."/>
            <person name="Lee S."/>
            <person name="Mata R."/>
            <person name="Mathew T."/>
            <person name="Moen C."/>
            <person name="Morales K."/>
            <person name="Munidasa M."/>
            <person name="Nazareth L."/>
            <person name="Ngo R."/>
            <person name="Nguyen L."/>
            <person name="Okwuonu G."/>
            <person name="Ongeri F."/>
            <person name="Patil S."/>
            <person name="Petrosino J."/>
            <person name="Pham C."/>
            <person name="Pham P."/>
            <person name="Pu L.-L."/>
            <person name="Puazo M."/>
            <person name="Raj R."/>
            <person name="Reid J."/>
            <person name="Rouhana J."/>
            <person name="Saada N."/>
            <person name="Shang Y."/>
            <person name="Simmons D."/>
            <person name="Thornton R."/>
            <person name="Warren J."/>
            <person name="Weissenberger G."/>
            <person name="Zhang J."/>
            <person name="Zhang L."/>
            <person name="Zhou C."/>
            <person name="Zhu D."/>
            <person name="Muzny D."/>
            <person name="Worley K."/>
            <person name="Gibbs R."/>
        </authorList>
    </citation>
    <scope>NUCLEOTIDE SEQUENCE [LARGE SCALE GENOMIC DNA]</scope>
    <source>
        <strain evidence="5">ATCC 8290 / DSM 20176 / CCUG 30140 / JCM 1155 / KCTC 3500 / NBRC 15886 / NCIMB 8040 / NRRL B-1843 / 9</strain>
    </source>
</reference>
<dbReference type="InterPro" id="IPR006504">
    <property type="entry name" value="Tscrpt_reg_Spx/MgsR"/>
</dbReference>
<evidence type="ECO:0000256" key="3">
    <source>
        <dbReference type="PROSITE-ProRule" id="PRU01282"/>
    </source>
</evidence>
<keyword evidence="1" id="KW-1015">Disulfide bond</keyword>
<sequence length="154" mass="18282">MIPCVYIKFAKFFNCHLREEERLMLHLLVAPSSTSSRKARQWLTEHHLEFAERDIYRRPLHADEIKQILCLSENGCEEIVSTRSNAYKRVKTDLDAMPLSQFIDVLTKHPEMLKRPILFNDEKLLVGFNDEEIRNFLPRELRKRNLETLLKKSS</sequence>
<protein>
    <submittedName>
        <fullName evidence="4">Transcriptional regulator, Spx/MgsR family</fullName>
    </submittedName>
</protein>
<evidence type="ECO:0000313" key="5">
    <source>
        <dbReference type="Proteomes" id="UP000003752"/>
    </source>
</evidence>
<dbReference type="NCBIfam" id="TIGR01617">
    <property type="entry name" value="arsC_related"/>
    <property type="match status" value="1"/>
</dbReference>
<evidence type="ECO:0000256" key="2">
    <source>
        <dbReference type="ARBA" id="ARBA00023284"/>
    </source>
</evidence>
<evidence type="ECO:0000313" key="4">
    <source>
        <dbReference type="EMBL" id="EEI24150.1"/>
    </source>
</evidence>
<dbReference type="HOGENOM" id="CLU_116644_1_1_9"/>
<dbReference type="PANTHER" id="PTHR30041">
    <property type="entry name" value="ARSENATE REDUCTASE"/>
    <property type="match status" value="1"/>
</dbReference>
<accession>C0XKF8</accession>
<dbReference type="PROSITE" id="PS51353">
    <property type="entry name" value="ARSC"/>
    <property type="match status" value="1"/>
</dbReference>
<proteinExistence type="inferred from homology"/>
<comment type="similarity">
    <text evidence="3">Belongs to the ArsC family.</text>
</comment>
<dbReference type="EMBL" id="ACGP01000159">
    <property type="protein sequence ID" value="EEI24150.1"/>
    <property type="molecule type" value="Genomic_DNA"/>
</dbReference>